<keyword evidence="2" id="KW-0479">Metal-binding</keyword>
<evidence type="ECO:0000256" key="1">
    <source>
        <dbReference type="ARBA" id="ARBA00001968"/>
    </source>
</evidence>
<feature type="domain" description="DDE Tnp4" evidence="4">
    <location>
        <begin position="223"/>
        <end position="373"/>
    </location>
</feature>
<evidence type="ECO:0000256" key="2">
    <source>
        <dbReference type="ARBA" id="ARBA00022723"/>
    </source>
</evidence>
<evidence type="ECO:0000259" key="4">
    <source>
        <dbReference type="Pfam" id="PF13359"/>
    </source>
</evidence>
<dbReference type="Proteomes" id="UP001164743">
    <property type="component" value="Chromosome 2A"/>
</dbReference>
<dbReference type="Pfam" id="PF13359">
    <property type="entry name" value="DDE_Tnp_4"/>
    <property type="match status" value="1"/>
</dbReference>
<dbReference type="PANTHER" id="PTHR48471">
    <property type="entry name" value="DDE TNP4 DOMAIN-CONTAINING PROTEIN"/>
    <property type="match status" value="1"/>
</dbReference>
<dbReference type="EMBL" id="CP110422">
    <property type="protein sequence ID" value="WAQ81737.1"/>
    <property type="molecule type" value="Genomic_DNA"/>
</dbReference>
<dbReference type="PANTHER" id="PTHR48471:SF1">
    <property type="entry name" value="DDE TNP4 DOMAIN-CONTAINING PROTEIN"/>
    <property type="match status" value="1"/>
</dbReference>
<feature type="region of interest" description="Disordered" evidence="3">
    <location>
        <begin position="1"/>
        <end position="51"/>
    </location>
</feature>
<sequence>MYFYRVDRSPISNDLQTHPSGPNFGPTGGSDSGHRSLQEFPESSRAADAKNTQVILDRRLHPQTPFRPKEKNNFTRFMLEEQVRHEEETRETEFYALASNLHSRLFGRRGSVPPGQAQMDPQDAAASLGLVLHWLSSTMDEFQLQDIFAISPRAYAQSWTRGRKALLAVLKQLPGAKIYWPTKEKSLREYCMSIERKYPLLKKAFGFSVGFNLPVFVLGEDDMETSFYNQRADKYYYRNILTFAPDGTILGGCYMLPGDWDDDSIAVDCFHKNLLERTPAGYRLISDDGFPNSSEELQSRILAPVQRRIQLPDPPRVSCRIRPFNRQVRSAQHVAKWSKHVILDFFERLREPLCINERELQAEIWQTAARLHQFRWRLAQTRRTQAIYQSVWDGNWLPEVDLDESAICEIEPPCHAEPSLNKSPS</sequence>
<comment type="cofactor">
    <cofactor evidence="1">
        <name>a divalent metal cation</name>
        <dbReference type="ChEBI" id="CHEBI:60240"/>
    </cofactor>
</comment>
<evidence type="ECO:0000313" key="5">
    <source>
        <dbReference type="EMBL" id="WAQ81737.1"/>
    </source>
</evidence>
<organism evidence="5 6">
    <name type="scientific">Puccinia triticina</name>
    <dbReference type="NCBI Taxonomy" id="208348"/>
    <lineage>
        <taxon>Eukaryota</taxon>
        <taxon>Fungi</taxon>
        <taxon>Dikarya</taxon>
        <taxon>Basidiomycota</taxon>
        <taxon>Pucciniomycotina</taxon>
        <taxon>Pucciniomycetes</taxon>
        <taxon>Pucciniales</taxon>
        <taxon>Pucciniaceae</taxon>
        <taxon>Puccinia</taxon>
    </lineage>
</organism>
<dbReference type="GeneID" id="77807399"/>
<name>A0ABY7CCU1_9BASI</name>
<dbReference type="RefSeq" id="XP_053017292.1">
    <property type="nucleotide sequence ID" value="XM_053166515.1"/>
</dbReference>
<dbReference type="InterPro" id="IPR027806">
    <property type="entry name" value="HARBI1_dom"/>
</dbReference>
<protein>
    <recommendedName>
        <fullName evidence="4">DDE Tnp4 domain-containing protein</fullName>
    </recommendedName>
</protein>
<feature type="compositionally biased region" description="Polar residues" evidence="3">
    <location>
        <begin position="10"/>
        <end position="20"/>
    </location>
</feature>
<keyword evidence="6" id="KW-1185">Reference proteome</keyword>
<accession>A0ABY7CCU1</accession>
<evidence type="ECO:0000256" key="3">
    <source>
        <dbReference type="SAM" id="MobiDB-lite"/>
    </source>
</evidence>
<evidence type="ECO:0000313" key="6">
    <source>
        <dbReference type="Proteomes" id="UP001164743"/>
    </source>
</evidence>
<gene>
    <name evidence="5" type="ORF">PtA15_2A48</name>
</gene>
<reference evidence="5" key="1">
    <citation type="submission" date="2022-10" db="EMBL/GenBank/DDBJ databases">
        <title>Puccinia triticina Genome sequencing and assembly.</title>
        <authorList>
            <person name="Li C."/>
        </authorList>
    </citation>
    <scope>NUCLEOTIDE SEQUENCE</scope>
    <source>
        <strain evidence="5">Pt15</strain>
    </source>
</reference>
<proteinExistence type="predicted"/>